<reference evidence="4" key="2">
    <citation type="submission" date="2015-03" db="EMBL/GenBank/DDBJ databases">
        <title>Genome sequence of Paenibacillus beijingensis strain DSM 24997T.</title>
        <authorList>
            <person name="Kwak Y."/>
            <person name="Shin J.-H."/>
        </authorList>
    </citation>
    <scope>NUCLEOTIDE SEQUENCE [LARGE SCALE GENOMIC DNA]</scope>
    <source>
        <strain evidence="4">DSM 24997</strain>
    </source>
</reference>
<dbReference type="STRING" id="1126833.VN24_22495"/>
<dbReference type="Pfam" id="PF07563">
    <property type="entry name" value="DUF1541"/>
    <property type="match status" value="2"/>
</dbReference>
<dbReference type="OrthoDB" id="1701949at2"/>
<feature type="domain" description="DUF1541" evidence="2">
    <location>
        <begin position="71"/>
        <end position="122"/>
    </location>
</feature>
<dbReference type="AlphaFoldDB" id="A0A0D5NNU4"/>
<dbReference type="RefSeq" id="WP_045672250.1">
    <property type="nucleotide sequence ID" value="NZ_CP011058.1"/>
</dbReference>
<dbReference type="Gene3D" id="2.30.30.1210">
    <property type="entry name" value="Domain of unknown function DUF1541"/>
    <property type="match status" value="1"/>
</dbReference>
<name>A0A0D5NNU4_9BACL</name>
<sequence length="194" mass="20664">MKKQLVLIGIAVLVVFALSGCGKKTSNENPANMSQNGSNSMSNSDMSGMNHSSSGEVPSGLKEAENPTFKVGSQATIKADHMEGMKGAKATIVRAYITTVYAVSYTPTTGGKKVTNHKWVIHEEMKNAGEKPFKPGDKVVLQADHMKGMNGATASIDSAEQTTVYMVDYMPTTGGEMVKNHQWVTESELSSAGT</sequence>
<dbReference type="PATRIC" id="fig|1126833.4.peg.4946"/>
<reference evidence="3 4" key="1">
    <citation type="journal article" date="2015" name="J. Biotechnol.">
        <title>Complete genome sequence of Paenibacillus beijingensis 7188(T) (=DSM 24997(T)), a novel rhizobacterium from jujube garden soil.</title>
        <authorList>
            <person name="Kwak Y."/>
            <person name="Shin J.H."/>
        </authorList>
    </citation>
    <scope>NUCLEOTIDE SEQUENCE [LARGE SCALE GENOMIC DNA]</scope>
    <source>
        <strain evidence="3 4">DSM 24997</strain>
    </source>
</reference>
<protein>
    <recommendedName>
        <fullName evidence="2">DUF1541 domain-containing protein</fullName>
    </recommendedName>
</protein>
<evidence type="ECO:0000313" key="4">
    <source>
        <dbReference type="Proteomes" id="UP000032633"/>
    </source>
</evidence>
<keyword evidence="4" id="KW-1185">Reference proteome</keyword>
<dbReference type="HOGENOM" id="CLU_105728_0_0_9"/>
<evidence type="ECO:0000259" key="2">
    <source>
        <dbReference type="Pfam" id="PF07563"/>
    </source>
</evidence>
<dbReference type="EMBL" id="CP011058">
    <property type="protein sequence ID" value="AJY76825.1"/>
    <property type="molecule type" value="Genomic_DNA"/>
</dbReference>
<feature type="compositionally biased region" description="Low complexity" evidence="1">
    <location>
        <begin position="32"/>
        <end position="55"/>
    </location>
</feature>
<accession>A0A0D5NNU4</accession>
<dbReference type="KEGG" id="pbj:VN24_22495"/>
<feature type="domain" description="DUF1541" evidence="2">
    <location>
        <begin position="135"/>
        <end position="186"/>
    </location>
</feature>
<evidence type="ECO:0000313" key="3">
    <source>
        <dbReference type="EMBL" id="AJY76825.1"/>
    </source>
</evidence>
<dbReference type="PROSITE" id="PS51257">
    <property type="entry name" value="PROKAR_LIPOPROTEIN"/>
    <property type="match status" value="1"/>
</dbReference>
<organism evidence="3 4">
    <name type="scientific">Paenibacillus beijingensis</name>
    <dbReference type="NCBI Taxonomy" id="1126833"/>
    <lineage>
        <taxon>Bacteria</taxon>
        <taxon>Bacillati</taxon>
        <taxon>Bacillota</taxon>
        <taxon>Bacilli</taxon>
        <taxon>Bacillales</taxon>
        <taxon>Paenibacillaceae</taxon>
        <taxon>Paenibacillus</taxon>
    </lineage>
</organism>
<evidence type="ECO:0000256" key="1">
    <source>
        <dbReference type="SAM" id="MobiDB-lite"/>
    </source>
</evidence>
<dbReference type="InterPro" id="IPR011438">
    <property type="entry name" value="DUF1541"/>
</dbReference>
<gene>
    <name evidence="3" type="ORF">VN24_22495</name>
</gene>
<feature type="region of interest" description="Disordered" evidence="1">
    <location>
        <begin position="25"/>
        <end position="64"/>
    </location>
</feature>
<dbReference type="Proteomes" id="UP000032633">
    <property type="component" value="Chromosome"/>
</dbReference>
<proteinExistence type="predicted"/>